<evidence type="ECO:0000313" key="2">
    <source>
        <dbReference type="EMBL" id="CAD7697021.1"/>
    </source>
</evidence>
<dbReference type="Proteomes" id="UP000708148">
    <property type="component" value="Unassembled WGS sequence"/>
</dbReference>
<accession>A0A8S1IRX0</accession>
<name>A0A8S1IRX0_9CHLO</name>
<feature type="transmembrane region" description="Helical" evidence="1">
    <location>
        <begin position="95"/>
        <end position="118"/>
    </location>
</feature>
<evidence type="ECO:0000313" key="3">
    <source>
        <dbReference type="Proteomes" id="UP000708148"/>
    </source>
</evidence>
<proteinExistence type="predicted"/>
<reference evidence="2" key="1">
    <citation type="submission" date="2020-12" db="EMBL/GenBank/DDBJ databases">
        <authorList>
            <person name="Iha C."/>
        </authorList>
    </citation>
    <scope>NUCLEOTIDE SEQUENCE</scope>
</reference>
<sequence>MEKGQAAKYDSAYYAARLVYYSTLALIGGVSQLAIGILARDEIGSGRLVGAQRVVAPPYFVVYPELNIAAGLVVTFSAVAGYVRSALRSEAGRWQFAGAWAATWLVQILLMAATQLGVWSEGELGARREVVFVSGMLVVLTLALSVLPPYMDAMIHHPETKERNGGQSDSKVDLMARAGV</sequence>
<keyword evidence="1" id="KW-0472">Membrane</keyword>
<evidence type="ECO:0000256" key="1">
    <source>
        <dbReference type="SAM" id="Phobius"/>
    </source>
</evidence>
<feature type="transmembrane region" description="Helical" evidence="1">
    <location>
        <begin position="59"/>
        <end position="83"/>
    </location>
</feature>
<keyword evidence="1" id="KW-0812">Transmembrane</keyword>
<feature type="transmembrane region" description="Helical" evidence="1">
    <location>
        <begin position="18"/>
        <end position="39"/>
    </location>
</feature>
<gene>
    <name evidence="2" type="ORF">OSTQU699_LOCUS2382</name>
</gene>
<protein>
    <submittedName>
        <fullName evidence="2">Uncharacterized protein</fullName>
    </submittedName>
</protein>
<keyword evidence="1" id="KW-1133">Transmembrane helix</keyword>
<comment type="caution">
    <text evidence="2">The sequence shown here is derived from an EMBL/GenBank/DDBJ whole genome shotgun (WGS) entry which is preliminary data.</text>
</comment>
<keyword evidence="3" id="KW-1185">Reference proteome</keyword>
<organism evidence="2 3">
    <name type="scientific">Ostreobium quekettii</name>
    <dbReference type="NCBI Taxonomy" id="121088"/>
    <lineage>
        <taxon>Eukaryota</taxon>
        <taxon>Viridiplantae</taxon>
        <taxon>Chlorophyta</taxon>
        <taxon>core chlorophytes</taxon>
        <taxon>Ulvophyceae</taxon>
        <taxon>TCBD clade</taxon>
        <taxon>Bryopsidales</taxon>
        <taxon>Ostreobineae</taxon>
        <taxon>Ostreobiaceae</taxon>
        <taxon>Ostreobium</taxon>
    </lineage>
</organism>
<feature type="transmembrane region" description="Helical" evidence="1">
    <location>
        <begin position="130"/>
        <end position="151"/>
    </location>
</feature>
<dbReference type="AlphaFoldDB" id="A0A8S1IRX0"/>
<dbReference type="EMBL" id="CAJHUC010000591">
    <property type="protein sequence ID" value="CAD7697021.1"/>
    <property type="molecule type" value="Genomic_DNA"/>
</dbReference>